<dbReference type="SUPFAM" id="SSF54928">
    <property type="entry name" value="RNA-binding domain, RBD"/>
    <property type="match status" value="1"/>
</dbReference>
<dbReference type="Gene3D" id="1.10.10.60">
    <property type="entry name" value="Homeodomain-like"/>
    <property type="match status" value="1"/>
</dbReference>
<evidence type="ECO:0000313" key="9">
    <source>
        <dbReference type="EMBL" id="EFH69618.1"/>
    </source>
</evidence>
<dbReference type="GO" id="GO:0000981">
    <property type="term" value="F:DNA-binding transcription factor activity, RNA polymerase II-specific"/>
    <property type="evidence" value="ECO:0007669"/>
    <property type="project" value="UniProtKB-UniRule"/>
</dbReference>
<keyword evidence="3 7" id="KW-0804">Transcription</keyword>
<dbReference type="InterPro" id="IPR035979">
    <property type="entry name" value="RBD_domain_sf"/>
</dbReference>
<evidence type="ECO:0000256" key="5">
    <source>
        <dbReference type="PROSITE-ProRule" id="PRU00176"/>
    </source>
</evidence>
<evidence type="ECO:0000256" key="3">
    <source>
        <dbReference type="ARBA" id="ARBA00023163"/>
    </source>
</evidence>
<dbReference type="InterPro" id="IPR001356">
    <property type="entry name" value="HD"/>
</dbReference>
<dbReference type="InterPro" id="IPR009057">
    <property type="entry name" value="Homeodomain-like_sf"/>
</dbReference>
<dbReference type="HOGENOM" id="CLU_599013_0_0_1"/>
<comment type="function">
    <text evidence="7">Transcription factor.</text>
</comment>
<dbReference type="Proteomes" id="UP000008694">
    <property type="component" value="Unassembled WGS sequence"/>
</dbReference>
<dbReference type="eggNOG" id="KOG0483">
    <property type="taxonomic scope" value="Eukaryota"/>
</dbReference>
<keyword evidence="6" id="KW-0371">Homeobox</keyword>
<dbReference type="InterPro" id="IPR012677">
    <property type="entry name" value="Nucleotide-bd_a/b_plait_sf"/>
</dbReference>
<name>D7KPL2_ARALL</name>
<evidence type="ECO:0000259" key="8">
    <source>
        <dbReference type="PROSITE" id="PS50102"/>
    </source>
</evidence>
<keyword evidence="6" id="KW-0238">DNA-binding</keyword>
<feature type="domain" description="RRM" evidence="8">
    <location>
        <begin position="299"/>
        <end position="374"/>
    </location>
</feature>
<dbReference type="PANTHER" id="PTHR24326">
    <property type="entry name" value="HOMEOBOX-LEUCINE ZIPPER PROTEIN"/>
    <property type="match status" value="1"/>
</dbReference>
<dbReference type="GO" id="GO:0045893">
    <property type="term" value="P:positive regulation of DNA-templated transcription"/>
    <property type="evidence" value="ECO:0007669"/>
    <property type="project" value="TreeGrafter"/>
</dbReference>
<evidence type="ECO:0000256" key="7">
    <source>
        <dbReference type="RuleBase" id="RU369038"/>
    </source>
</evidence>
<keyword evidence="10" id="KW-1185">Reference proteome</keyword>
<dbReference type="GO" id="GO:0003723">
    <property type="term" value="F:RNA binding"/>
    <property type="evidence" value="ECO:0007669"/>
    <property type="project" value="UniProtKB-UniRule"/>
</dbReference>
<proteinExistence type="inferred from homology"/>
<evidence type="ECO:0000256" key="1">
    <source>
        <dbReference type="ARBA" id="ARBA00004123"/>
    </source>
</evidence>
<accession>D7KPL2</accession>
<comment type="subcellular location">
    <subcellularLocation>
        <location evidence="1 6">Nucleus</location>
    </subcellularLocation>
</comment>
<dbReference type="GO" id="GO:0005634">
    <property type="term" value="C:nucleus"/>
    <property type="evidence" value="ECO:0007669"/>
    <property type="project" value="UniProtKB-SubCell"/>
</dbReference>
<keyword evidence="2 7" id="KW-0805">Transcription regulation</keyword>
<evidence type="ECO:0000313" key="10">
    <source>
        <dbReference type="Proteomes" id="UP000008694"/>
    </source>
</evidence>
<dbReference type="AlphaFoldDB" id="D7KPL2"/>
<dbReference type="Pfam" id="PF00046">
    <property type="entry name" value="Homeodomain"/>
    <property type="match status" value="1"/>
</dbReference>
<protein>
    <recommendedName>
        <fullName evidence="7">Homeobox-leucine zipper protein</fullName>
    </recommendedName>
    <alternativeName>
        <fullName evidence="7">HD-ZIP protein</fullName>
    </alternativeName>
    <alternativeName>
        <fullName evidence="7">Homeodomain transcription factor</fullName>
    </alternativeName>
</protein>
<keyword evidence="5" id="KW-0694">RNA-binding</keyword>
<dbReference type="InterPro" id="IPR045224">
    <property type="entry name" value="HDZip_class_I_plant"/>
</dbReference>
<dbReference type="Gene3D" id="3.30.70.330">
    <property type="match status" value="1"/>
</dbReference>
<sequence>MKALNSKRKKKMTDYATLIQKFNFFWFQNQSHKFPSSCFPPSSHSAFYGSSSMINTETTSTTMDEEDVCESYMMREITKKRKLTPVQVRLLEESFEEEKRLEPDRKLCLAEKLGLQPSQVAVCSSTTVTPLKLAMLSSKLTGKFSFYKTKPSRTRYIFRKLTNQFCRDYYVQQIDETFKQVALLKEKLRMQENLEAQSIERNRLGEEDSWVKSDNTQYSEEEDLENQYSFPELAVLGFCYDPTLTASNLSTSMSRKRDKPYTYRHTPARISKRRRPWAPPSFEHDEIIDKPITKPPPPPALVVTGLPANCSVLELKSRFEIYGSISRIRIDKDGFGSVSYRTAESAEAAIAGSHEPSFGISIDSKKLEVVWATDPLVKCREGVTVGEGKDKTLSSSSKLLRPVMPLRKHGRSSRLASAIVNPRSDNTNEISGGGGVLTPATIRELKQRDIVTYDDIL</sequence>
<comment type="similarity">
    <text evidence="4 7">Belongs to the HD-ZIP homeobox family. Class I subfamily.</text>
</comment>
<dbReference type="Gramene" id="Al_scaffold_0001_2573">
    <property type="protein sequence ID" value="Al_scaffold_0001_2573"/>
    <property type="gene ID" value="Al_scaffold_0001_2573"/>
</dbReference>
<dbReference type="EMBL" id="GL348713">
    <property type="protein sequence ID" value="EFH69618.1"/>
    <property type="molecule type" value="Genomic_DNA"/>
</dbReference>
<gene>
    <name evidence="9" type="ORF">ARALYDRAFT_680250</name>
</gene>
<dbReference type="PANTHER" id="PTHR24326:SF606">
    <property type="entry name" value="HOMEOBOX-LEUCINE ZIPPER PROTEIN ATHB-54"/>
    <property type="match status" value="1"/>
</dbReference>
<organism evidence="10">
    <name type="scientific">Arabidopsis lyrata subsp. lyrata</name>
    <name type="common">Lyre-leaved rock-cress</name>
    <dbReference type="NCBI Taxonomy" id="81972"/>
    <lineage>
        <taxon>Eukaryota</taxon>
        <taxon>Viridiplantae</taxon>
        <taxon>Streptophyta</taxon>
        <taxon>Embryophyta</taxon>
        <taxon>Tracheophyta</taxon>
        <taxon>Spermatophyta</taxon>
        <taxon>Magnoliopsida</taxon>
        <taxon>eudicotyledons</taxon>
        <taxon>Gunneridae</taxon>
        <taxon>Pentapetalae</taxon>
        <taxon>rosids</taxon>
        <taxon>malvids</taxon>
        <taxon>Brassicales</taxon>
        <taxon>Brassicaceae</taxon>
        <taxon>Camelineae</taxon>
        <taxon>Arabidopsis</taxon>
    </lineage>
</organism>
<dbReference type="Pfam" id="PF00076">
    <property type="entry name" value="RRM_1"/>
    <property type="match status" value="1"/>
</dbReference>
<evidence type="ECO:0000256" key="4">
    <source>
        <dbReference type="ARBA" id="ARBA00025748"/>
    </source>
</evidence>
<evidence type="ECO:0000256" key="6">
    <source>
        <dbReference type="RuleBase" id="RU000682"/>
    </source>
</evidence>
<keyword evidence="6" id="KW-0539">Nucleus</keyword>
<dbReference type="CDD" id="cd00590">
    <property type="entry name" value="RRM_SF"/>
    <property type="match status" value="1"/>
</dbReference>
<dbReference type="InterPro" id="IPR000504">
    <property type="entry name" value="RRM_dom"/>
</dbReference>
<dbReference type="CDD" id="cd00086">
    <property type="entry name" value="homeodomain"/>
    <property type="match status" value="1"/>
</dbReference>
<dbReference type="PROSITE" id="PS50102">
    <property type="entry name" value="RRM"/>
    <property type="match status" value="1"/>
</dbReference>
<dbReference type="GO" id="GO:0043565">
    <property type="term" value="F:sequence-specific DNA binding"/>
    <property type="evidence" value="ECO:0007669"/>
    <property type="project" value="TreeGrafter"/>
</dbReference>
<dbReference type="SUPFAM" id="SSF46689">
    <property type="entry name" value="Homeodomain-like"/>
    <property type="match status" value="1"/>
</dbReference>
<dbReference type="STRING" id="81972.D7KPL2"/>
<reference evidence="10" key="1">
    <citation type="journal article" date="2011" name="Nat. Genet.">
        <title>The Arabidopsis lyrata genome sequence and the basis of rapid genome size change.</title>
        <authorList>
            <person name="Hu T.T."/>
            <person name="Pattyn P."/>
            <person name="Bakker E.G."/>
            <person name="Cao J."/>
            <person name="Cheng J.-F."/>
            <person name="Clark R.M."/>
            <person name="Fahlgren N."/>
            <person name="Fawcett J.A."/>
            <person name="Grimwood J."/>
            <person name="Gundlach H."/>
            <person name="Haberer G."/>
            <person name="Hollister J.D."/>
            <person name="Ossowski S."/>
            <person name="Ottilar R.P."/>
            <person name="Salamov A.A."/>
            <person name="Schneeberger K."/>
            <person name="Spannagl M."/>
            <person name="Wang X."/>
            <person name="Yang L."/>
            <person name="Nasrallah M.E."/>
            <person name="Bergelson J."/>
            <person name="Carrington J.C."/>
            <person name="Gaut B.S."/>
            <person name="Schmutz J."/>
            <person name="Mayer K.F.X."/>
            <person name="Van de Peer Y."/>
            <person name="Grigoriev I.V."/>
            <person name="Nordborg M."/>
            <person name="Weigel D."/>
            <person name="Guo Y.-L."/>
        </authorList>
    </citation>
    <scope>NUCLEOTIDE SEQUENCE [LARGE SCALE GENOMIC DNA]</scope>
    <source>
        <strain evidence="10">cv. MN47</strain>
    </source>
</reference>
<dbReference type="SMART" id="SM00360">
    <property type="entry name" value="RRM"/>
    <property type="match status" value="1"/>
</dbReference>
<evidence type="ECO:0000256" key="2">
    <source>
        <dbReference type="ARBA" id="ARBA00023015"/>
    </source>
</evidence>